<gene>
    <name evidence="2" type="ORF">EPICR_170025</name>
</gene>
<dbReference type="InterPro" id="IPR005532">
    <property type="entry name" value="SUMF_dom"/>
</dbReference>
<accession>A0A484HFY6</accession>
<feature type="domain" description="Sulfatase-modifying factor enzyme-like" evidence="1">
    <location>
        <begin position="50"/>
        <end position="260"/>
    </location>
</feature>
<dbReference type="EMBL" id="CAACVI010000009">
    <property type="protein sequence ID" value="VEN73409.1"/>
    <property type="molecule type" value="Genomic_DNA"/>
</dbReference>
<dbReference type="InterPro" id="IPR051043">
    <property type="entry name" value="Sulfatase_Mod_Factor_Kinase"/>
</dbReference>
<protein>
    <submittedName>
        <fullName evidence="2">Formylglycine-generating enzyme, required for sulfatase activity, contains SUMF1/FGE domain</fullName>
    </submittedName>
</protein>
<reference evidence="2" key="1">
    <citation type="submission" date="2019-01" db="EMBL/GenBank/DDBJ databases">
        <authorList>
            <consortium name="Genoscope - CEA"/>
            <person name="William W."/>
        </authorList>
    </citation>
    <scope>NUCLEOTIDE SEQUENCE</scope>
    <source>
        <strain evidence="2">CR-1</strain>
    </source>
</reference>
<dbReference type="AlphaFoldDB" id="A0A484HFY6"/>
<dbReference type="PANTHER" id="PTHR23150">
    <property type="entry name" value="SULFATASE MODIFYING FACTOR 1, 2"/>
    <property type="match status" value="1"/>
</dbReference>
<sequence>MKSTQEKPILTHPAMPETFPPEFASEWGEDRKYGLWMSFEYKGVRQCFCWIKPGQFMMGSPEDEPERFDDELLHEVVLTKGFWLGETVCTQELWEAVMGDNPSRFKGKRRPVDSVSWNDCMKFIQKINSRIPGLHLRLPTEAEWEYACRAGTQTPFSFGDILITDQSNYDGKLGKTVDVKTFPCNAWGLYEMHGNVREWCFDGKREYKPGVAVDPAGSDSGAFRALRGGGWFLSGWNLRSALRGSVEPDFRWVNFGFRLAQGHPA</sequence>
<dbReference type="GO" id="GO:0120147">
    <property type="term" value="F:formylglycine-generating oxidase activity"/>
    <property type="evidence" value="ECO:0007669"/>
    <property type="project" value="TreeGrafter"/>
</dbReference>
<dbReference type="Gene3D" id="3.90.1580.10">
    <property type="entry name" value="paralog of FGE (formylglycine-generating enzyme)"/>
    <property type="match status" value="1"/>
</dbReference>
<dbReference type="Pfam" id="PF03781">
    <property type="entry name" value="FGE-sulfatase"/>
    <property type="match status" value="1"/>
</dbReference>
<dbReference type="InterPro" id="IPR016187">
    <property type="entry name" value="CTDL_fold"/>
</dbReference>
<proteinExistence type="predicted"/>
<dbReference type="SUPFAM" id="SSF56436">
    <property type="entry name" value="C-type lectin-like"/>
    <property type="match status" value="1"/>
</dbReference>
<dbReference type="InterPro" id="IPR042095">
    <property type="entry name" value="SUMF_sf"/>
</dbReference>
<evidence type="ECO:0000313" key="2">
    <source>
        <dbReference type="EMBL" id="VEN73409.1"/>
    </source>
</evidence>
<organism evidence="2">
    <name type="scientific">uncultured Desulfobacteraceae bacterium</name>
    <dbReference type="NCBI Taxonomy" id="218296"/>
    <lineage>
        <taxon>Bacteria</taxon>
        <taxon>Pseudomonadati</taxon>
        <taxon>Thermodesulfobacteriota</taxon>
        <taxon>Desulfobacteria</taxon>
        <taxon>Desulfobacterales</taxon>
        <taxon>Desulfobacteraceae</taxon>
        <taxon>environmental samples</taxon>
    </lineage>
</organism>
<dbReference type="PANTHER" id="PTHR23150:SF19">
    <property type="entry name" value="FORMYLGLYCINE-GENERATING ENZYME"/>
    <property type="match status" value="1"/>
</dbReference>
<evidence type="ECO:0000259" key="1">
    <source>
        <dbReference type="Pfam" id="PF03781"/>
    </source>
</evidence>
<name>A0A484HFY6_9BACT</name>